<feature type="domain" description="NAD(P)-binding" evidence="1">
    <location>
        <begin position="14"/>
        <end position="198"/>
    </location>
</feature>
<gene>
    <name evidence="2" type="ORF">D0433_05380</name>
</gene>
<evidence type="ECO:0000313" key="2">
    <source>
        <dbReference type="EMBL" id="RFM24421.1"/>
    </source>
</evidence>
<evidence type="ECO:0000259" key="1">
    <source>
        <dbReference type="Pfam" id="PF13460"/>
    </source>
</evidence>
<dbReference type="InterPro" id="IPR016040">
    <property type="entry name" value="NAD(P)-bd_dom"/>
</dbReference>
<accession>A0A395M184</accession>
<dbReference type="PANTHER" id="PTHR15020">
    <property type="entry name" value="FLAVIN REDUCTASE-RELATED"/>
    <property type="match status" value="1"/>
</dbReference>
<dbReference type="Gene3D" id="3.40.50.720">
    <property type="entry name" value="NAD(P)-binding Rossmann-like Domain"/>
    <property type="match status" value="1"/>
</dbReference>
<dbReference type="SUPFAM" id="SSF51735">
    <property type="entry name" value="NAD(P)-binding Rossmann-fold domains"/>
    <property type="match status" value="1"/>
</dbReference>
<comment type="caution">
    <text evidence="2">The sequence shown here is derived from an EMBL/GenBank/DDBJ whole genome shotgun (WGS) entry which is preliminary data.</text>
</comment>
<dbReference type="EMBL" id="PHFL01000039">
    <property type="protein sequence ID" value="RFM24421.1"/>
    <property type="molecule type" value="Genomic_DNA"/>
</dbReference>
<dbReference type="AlphaFoldDB" id="A0A395M184"/>
<evidence type="ECO:0000313" key="3">
    <source>
        <dbReference type="Proteomes" id="UP000266389"/>
    </source>
</evidence>
<dbReference type="Proteomes" id="UP000266389">
    <property type="component" value="Unassembled WGS sequence"/>
</dbReference>
<protein>
    <submittedName>
        <fullName evidence="2">SDR family oxidoreductase</fullName>
    </submittedName>
</protein>
<dbReference type="CDD" id="cd05243">
    <property type="entry name" value="SDR_a5"/>
    <property type="match status" value="1"/>
</dbReference>
<sequence>MSTLPFQGKVLVAGATGRTGLWVVRRLLHYGISLRAFARRADKLAEFNNIEVELGHIQNADAVRRCVRTCNAVICALGATAPIGEDSPVQVDGDGTIRLIDAAADAGVQHFVLISSIAVTKPFHPLNLFGGVLSQKRRAEKHLEKVFSTEGRTFTIIRPGGLKDGEPLRHKLRLDVGDKISGVIDRSDVAELAVLSLWHPKAKNNTFEAIRLNEEAQTSLSPYLDALPASTLATSAAAPVS</sequence>
<dbReference type="PANTHER" id="PTHR15020:SF50">
    <property type="entry name" value="UPF0659 PROTEIN YMR090W"/>
    <property type="match status" value="1"/>
</dbReference>
<name>A0A395M184_9BACT</name>
<dbReference type="Pfam" id="PF13460">
    <property type="entry name" value="NAD_binding_10"/>
    <property type="match status" value="1"/>
</dbReference>
<dbReference type="InterPro" id="IPR036291">
    <property type="entry name" value="NAD(P)-bd_dom_sf"/>
</dbReference>
<reference evidence="2 3" key="1">
    <citation type="journal article" date="2011" name="ISME J.">
        <title>Community ecology of hot spring cyanobacterial mats: predominant populations and their functional potential.</title>
        <authorList>
            <person name="Klatt C.G."/>
            <person name="Wood J.M."/>
            <person name="Rusch D.B."/>
            <person name="Bateson M.M."/>
            <person name="Hamamura N."/>
            <person name="Heidelberg J.F."/>
            <person name="Grossman A.R."/>
            <person name="Bhaya D."/>
            <person name="Cohan F.M."/>
            <person name="Kuhl M."/>
            <person name="Bryant D.A."/>
            <person name="Ward D.M."/>
        </authorList>
    </citation>
    <scope>NUCLEOTIDE SEQUENCE [LARGE SCALE GENOMIC DNA]</scope>
    <source>
        <strain evidence="2">OS</strain>
    </source>
</reference>
<proteinExistence type="predicted"/>
<organism evidence="2 3">
    <name type="scientific">Candidatus Thermochlorobacter aerophilus</name>
    <dbReference type="NCBI Taxonomy" id="1868324"/>
    <lineage>
        <taxon>Bacteria</taxon>
        <taxon>Pseudomonadati</taxon>
        <taxon>Chlorobiota</taxon>
        <taxon>Chlorobiia</taxon>
        <taxon>Chlorobiales</taxon>
        <taxon>Candidatus Thermochlorobacteriaceae</taxon>
        <taxon>Candidatus Thermochlorobacter</taxon>
    </lineage>
</organism>